<feature type="region of interest" description="Disordered" evidence="1">
    <location>
        <begin position="1"/>
        <end position="44"/>
    </location>
</feature>
<sequence>MDTWHPPSTSTLFTPYHPHSATSISENAGPQSRPSFSKLPMYPYPQPSVKLTELPLKSQQAPDLVDILDGQSQQQT</sequence>
<feature type="compositionally biased region" description="Polar residues" evidence="1">
    <location>
        <begin position="20"/>
        <end position="35"/>
    </location>
</feature>
<name>A0A1V6PB47_9EURO</name>
<dbReference type="AlphaFoldDB" id="A0A1V6PB47"/>
<gene>
    <name evidence="2" type="ORF">PENANT_c199G01618</name>
</gene>
<evidence type="ECO:0000313" key="2">
    <source>
        <dbReference type="EMBL" id="OQD73756.1"/>
    </source>
</evidence>
<evidence type="ECO:0000256" key="1">
    <source>
        <dbReference type="SAM" id="MobiDB-lite"/>
    </source>
</evidence>
<accession>A0A1V6PB47</accession>
<protein>
    <submittedName>
        <fullName evidence="2">Uncharacterized protein</fullName>
    </submittedName>
</protein>
<keyword evidence="3" id="KW-1185">Reference proteome</keyword>
<evidence type="ECO:0000313" key="3">
    <source>
        <dbReference type="Proteomes" id="UP000191672"/>
    </source>
</evidence>
<dbReference type="EMBL" id="MDYN01000199">
    <property type="protein sequence ID" value="OQD73756.1"/>
    <property type="molecule type" value="Genomic_DNA"/>
</dbReference>
<dbReference type="Proteomes" id="UP000191672">
    <property type="component" value="Unassembled WGS sequence"/>
</dbReference>
<organism evidence="2 3">
    <name type="scientific">Penicillium antarcticum</name>
    <dbReference type="NCBI Taxonomy" id="416450"/>
    <lineage>
        <taxon>Eukaryota</taxon>
        <taxon>Fungi</taxon>
        <taxon>Dikarya</taxon>
        <taxon>Ascomycota</taxon>
        <taxon>Pezizomycotina</taxon>
        <taxon>Eurotiomycetes</taxon>
        <taxon>Eurotiomycetidae</taxon>
        <taxon>Eurotiales</taxon>
        <taxon>Aspergillaceae</taxon>
        <taxon>Penicillium</taxon>
    </lineage>
</organism>
<reference evidence="3" key="1">
    <citation type="journal article" date="2017" name="Nat. Microbiol.">
        <title>Global analysis of biosynthetic gene clusters reveals vast potential of secondary metabolite production in Penicillium species.</title>
        <authorList>
            <person name="Nielsen J.C."/>
            <person name="Grijseels S."/>
            <person name="Prigent S."/>
            <person name="Ji B."/>
            <person name="Dainat J."/>
            <person name="Nielsen K.F."/>
            <person name="Frisvad J.C."/>
            <person name="Workman M."/>
            <person name="Nielsen J."/>
        </authorList>
    </citation>
    <scope>NUCLEOTIDE SEQUENCE [LARGE SCALE GENOMIC DNA]</scope>
    <source>
        <strain evidence="3">IBT 31811</strain>
    </source>
</reference>
<feature type="compositionally biased region" description="Polar residues" evidence="1">
    <location>
        <begin position="1"/>
        <end position="13"/>
    </location>
</feature>
<proteinExistence type="predicted"/>
<comment type="caution">
    <text evidence="2">The sequence shown here is derived from an EMBL/GenBank/DDBJ whole genome shotgun (WGS) entry which is preliminary data.</text>
</comment>